<keyword evidence="4" id="KW-0067">ATP-binding</keyword>
<name>A0ABN1KJB5_9BURK</name>
<proteinExistence type="predicted"/>
<dbReference type="PANTHER" id="PTHR43289">
    <property type="entry name" value="MITOGEN-ACTIVATED PROTEIN KINASE KINASE KINASE 20-RELATED"/>
    <property type="match status" value="1"/>
</dbReference>
<comment type="caution">
    <text evidence="6">The sequence shown here is derived from an EMBL/GenBank/DDBJ whole genome shotgun (WGS) entry which is preliminary data.</text>
</comment>
<dbReference type="Pfam" id="PF13181">
    <property type="entry name" value="TPR_8"/>
    <property type="match status" value="1"/>
</dbReference>
<dbReference type="Proteomes" id="UP001500279">
    <property type="component" value="Unassembled WGS sequence"/>
</dbReference>
<organism evidence="6 7">
    <name type="scientific">Ideonella azotifigens</name>
    <dbReference type="NCBI Taxonomy" id="513160"/>
    <lineage>
        <taxon>Bacteria</taxon>
        <taxon>Pseudomonadati</taxon>
        <taxon>Pseudomonadota</taxon>
        <taxon>Betaproteobacteria</taxon>
        <taxon>Burkholderiales</taxon>
        <taxon>Sphaerotilaceae</taxon>
        <taxon>Ideonella</taxon>
    </lineage>
</organism>
<evidence type="ECO:0000313" key="7">
    <source>
        <dbReference type="Proteomes" id="UP001500279"/>
    </source>
</evidence>
<dbReference type="Gene3D" id="1.25.40.10">
    <property type="entry name" value="Tetratricopeptide repeat domain"/>
    <property type="match status" value="3"/>
</dbReference>
<dbReference type="InterPro" id="IPR008271">
    <property type="entry name" value="Ser/Thr_kinase_AS"/>
</dbReference>
<dbReference type="SMART" id="SM00028">
    <property type="entry name" value="TPR"/>
    <property type="match status" value="3"/>
</dbReference>
<dbReference type="InterPro" id="IPR000719">
    <property type="entry name" value="Prot_kinase_dom"/>
</dbReference>
<evidence type="ECO:0000256" key="1">
    <source>
        <dbReference type="ARBA" id="ARBA00022679"/>
    </source>
</evidence>
<sequence length="970" mass="104395">MKKLDKFSSNWAAISGLLDEALSLPPARREAWLAGLSGADADHREALHALLAGQSKIESGDFLAKPPALHAMPADAGEGLAPGGSVGPYRLVERLALGGMGAVWIAERADGLMKRQVALKLPRAVWGDAFAERLAREREILASLEHTHIARLYDAGADAQGRPYLAMELIDGEPIDAWCRERALPLRERIALLLQVMAAVAHAHAKLVVHRDLKPSNILVTNDGQVKLLDFGIAKLLQAGEATQETGLTAAHGRALTPDYASPEQIAGEPLGTASDIYSAAVVAFELLAGGRPYRLKRASAAQLEEAIASVEPALASQVADTPTLARQLKGDLDAILHKALKKQPAQRYATMDAFAQDLRRHLAGEPVEARPDRLSYRFAKFVGRYRLQVAAGSLVAVALVAGASVSVWQARLARNEADAARAVQQFLESVFTANSADQADPAKARNTTASELLNRGAQRIDTELHDAPFARLRLLKILASMSEDMQLEEQQLALCRKRLALARELTGPESDDTVLAMADTAAALTQQEHREEAQLLLKDGAAILDARHDDSSQARFRIELRQAALDARLDPAHGEAAAARAVAIARRGPPTADLGLALQWLGQNASYVGHNEQARDALTEAITLGEAHPEFGASQLFTAYITLGNVQRALGAYDQARASFLHSLEIGHRTAAAPGQVHFTEATFANFLYDTGRFHESLAVVEPAYRFGLAGELQMGLAKPMMVAAHGRILIALGRTEEGLADVDQAFKLGDRMKDAPDFAVPLLSFRARGLTDLGRFDEAQAAIQQAQDIATKANYQAGSFIRAAHRRLLVAQGQGRQALAEYQQARADKKLPKDPAPSETVAAQAESAWLQMAAGNAADAERLARQALEKIAQGQSADYQRDHEALATLVLGQALLAQHRAAEARPVLEQAVKLHRAEYDAARSLALADALRSFADCQRALGESAHEALAEEKRIRATHGQAAVALTH</sequence>
<dbReference type="PANTHER" id="PTHR43289:SF34">
    <property type="entry name" value="SERINE_THREONINE-PROTEIN KINASE YBDM-RELATED"/>
    <property type="match status" value="1"/>
</dbReference>
<dbReference type="RefSeq" id="WP_231010180.1">
    <property type="nucleotide sequence ID" value="NZ_BAAAEW010000047.1"/>
</dbReference>
<protein>
    <recommendedName>
        <fullName evidence="5">Protein kinase domain-containing protein</fullName>
    </recommendedName>
</protein>
<dbReference type="SMART" id="SM00220">
    <property type="entry name" value="S_TKc"/>
    <property type="match status" value="1"/>
</dbReference>
<accession>A0ABN1KJB5</accession>
<dbReference type="InterPro" id="IPR011009">
    <property type="entry name" value="Kinase-like_dom_sf"/>
</dbReference>
<dbReference type="PROSITE" id="PS00108">
    <property type="entry name" value="PROTEIN_KINASE_ST"/>
    <property type="match status" value="1"/>
</dbReference>
<dbReference type="InterPro" id="IPR011990">
    <property type="entry name" value="TPR-like_helical_dom_sf"/>
</dbReference>
<dbReference type="Gene3D" id="3.30.200.20">
    <property type="entry name" value="Phosphorylase Kinase, domain 1"/>
    <property type="match status" value="1"/>
</dbReference>
<dbReference type="Gene3D" id="1.10.510.10">
    <property type="entry name" value="Transferase(Phosphotransferase) domain 1"/>
    <property type="match status" value="1"/>
</dbReference>
<keyword evidence="2" id="KW-0547">Nucleotide-binding</keyword>
<evidence type="ECO:0000256" key="4">
    <source>
        <dbReference type="ARBA" id="ARBA00022840"/>
    </source>
</evidence>
<keyword evidence="7" id="KW-1185">Reference proteome</keyword>
<dbReference type="Pfam" id="PF00069">
    <property type="entry name" value="Pkinase"/>
    <property type="match status" value="1"/>
</dbReference>
<dbReference type="CDD" id="cd14014">
    <property type="entry name" value="STKc_PknB_like"/>
    <property type="match status" value="1"/>
</dbReference>
<dbReference type="SUPFAM" id="SSF56112">
    <property type="entry name" value="Protein kinase-like (PK-like)"/>
    <property type="match status" value="1"/>
</dbReference>
<dbReference type="InterPro" id="IPR019734">
    <property type="entry name" value="TPR_rpt"/>
</dbReference>
<evidence type="ECO:0000256" key="3">
    <source>
        <dbReference type="ARBA" id="ARBA00022777"/>
    </source>
</evidence>
<dbReference type="EMBL" id="BAAAEW010000047">
    <property type="protein sequence ID" value="GAA0768568.1"/>
    <property type="molecule type" value="Genomic_DNA"/>
</dbReference>
<keyword evidence="3" id="KW-0418">Kinase</keyword>
<dbReference type="SUPFAM" id="SSF48452">
    <property type="entry name" value="TPR-like"/>
    <property type="match status" value="2"/>
</dbReference>
<evidence type="ECO:0000313" key="6">
    <source>
        <dbReference type="EMBL" id="GAA0768568.1"/>
    </source>
</evidence>
<gene>
    <name evidence="6" type="ORF">GCM10009107_58510</name>
</gene>
<evidence type="ECO:0000256" key="2">
    <source>
        <dbReference type="ARBA" id="ARBA00022741"/>
    </source>
</evidence>
<reference evidence="6 7" key="1">
    <citation type="journal article" date="2019" name="Int. J. Syst. Evol. Microbiol.">
        <title>The Global Catalogue of Microorganisms (GCM) 10K type strain sequencing project: providing services to taxonomists for standard genome sequencing and annotation.</title>
        <authorList>
            <consortium name="The Broad Institute Genomics Platform"/>
            <consortium name="The Broad Institute Genome Sequencing Center for Infectious Disease"/>
            <person name="Wu L."/>
            <person name="Ma J."/>
        </authorList>
    </citation>
    <scope>NUCLEOTIDE SEQUENCE [LARGE SCALE GENOMIC DNA]</scope>
    <source>
        <strain evidence="6 7">JCM 15503</strain>
    </source>
</reference>
<dbReference type="PROSITE" id="PS50011">
    <property type="entry name" value="PROTEIN_KINASE_DOM"/>
    <property type="match status" value="1"/>
</dbReference>
<feature type="domain" description="Protein kinase" evidence="5">
    <location>
        <begin position="89"/>
        <end position="363"/>
    </location>
</feature>
<keyword evidence="1" id="KW-0808">Transferase</keyword>
<evidence type="ECO:0000259" key="5">
    <source>
        <dbReference type="PROSITE" id="PS50011"/>
    </source>
</evidence>